<organism evidence="2 3">
    <name type="scientific">Urochloa decumbens</name>
    <dbReference type="NCBI Taxonomy" id="240449"/>
    <lineage>
        <taxon>Eukaryota</taxon>
        <taxon>Viridiplantae</taxon>
        <taxon>Streptophyta</taxon>
        <taxon>Embryophyta</taxon>
        <taxon>Tracheophyta</taxon>
        <taxon>Spermatophyta</taxon>
        <taxon>Magnoliopsida</taxon>
        <taxon>Liliopsida</taxon>
        <taxon>Poales</taxon>
        <taxon>Poaceae</taxon>
        <taxon>PACMAD clade</taxon>
        <taxon>Panicoideae</taxon>
        <taxon>Panicodae</taxon>
        <taxon>Paniceae</taxon>
        <taxon>Melinidinae</taxon>
        <taxon>Urochloa</taxon>
    </lineage>
</organism>
<reference evidence="2 3" key="2">
    <citation type="submission" date="2024-10" db="EMBL/GenBank/DDBJ databases">
        <authorList>
            <person name="Ryan C."/>
        </authorList>
    </citation>
    <scope>NUCLEOTIDE SEQUENCE [LARGE SCALE GENOMIC DNA]</scope>
</reference>
<dbReference type="InterPro" id="IPR055411">
    <property type="entry name" value="LRR_FXL15/At3g58940/PEG3-like"/>
</dbReference>
<keyword evidence="3" id="KW-1185">Reference proteome</keyword>
<reference evidence="3" key="1">
    <citation type="submission" date="2024-06" db="EMBL/GenBank/DDBJ databases">
        <authorList>
            <person name="Ryan C."/>
        </authorList>
    </citation>
    <scope>NUCLEOTIDE SEQUENCE [LARGE SCALE GENOMIC DNA]</scope>
</reference>
<accession>A0ABC9FWV8</accession>
<dbReference type="SUPFAM" id="SSF81383">
    <property type="entry name" value="F-box domain"/>
    <property type="match status" value="1"/>
</dbReference>
<feature type="domain" description="F-box/LRR-repeat protein 15/At3g58940/PEG3-like LRR" evidence="1">
    <location>
        <begin position="162"/>
        <end position="277"/>
    </location>
</feature>
<dbReference type="PANTHER" id="PTHR34709:SF80">
    <property type="entry name" value="F-BOX DOMAIN-CONTAINING PROTEIN"/>
    <property type="match status" value="1"/>
</dbReference>
<dbReference type="InterPro" id="IPR053781">
    <property type="entry name" value="F-box_AtFBL13-like"/>
</dbReference>
<sequence length="339" mass="37578">MGTDDGDLVAAAGEDRISGLPDHLLHSILLGHPDLRTFDAARTSVLSRRWRHVWAHLPFLSFSHGGEEADSSTLDRIDAALNAYSDSEPTASRLEISMTNWRCQVPVSRVASWLRFASRRLAGELRLSLCCGNLKYGEVAVAGEELVIPLCERATEISFEKLCCALRFRLPPADAGAFAALITLDIKNAALDGEELDGVLASRCPRLKKLVLEWITVLGGGDASVLSIRSGSLEDLKVSTNERLGRLQVAAPELRTLFLSIRHGDAHIAAAPKLEEVYCYNNYGFEPGRHRLVEAGRHLRRLVIMLNAAVLMRQFNTVDELVLGVYIPKVRHRRYYKQS</sequence>
<dbReference type="PANTHER" id="PTHR34709">
    <property type="entry name" value="OS10G0396666 PROTEIN"/>
    <property type="match status" value="1"/>
</dbReference>
<dbReference type="EMBL" id="OZ075117">
    <property type="protein sequence ID" value="CAL5083357.1"/>
    <property type="molecule type" value="Genomic_DNA"/>
</dbReference>
<dbReference type="InterPro" id="IPR055312">
    <property type="entry name" value="FBL15-like"/>
</dbReference>
<evidence type="ECO:0000259" key="1">
    <source>
        <dbReference type="Pfam" id="PF24758"/>
    </source>
</evidence>
<dbReference type="Proteomes" id="UP001497457">
    <property type="component" value="Chromosome 7b"/>
</dbReference>
<dbReference type="AlphaFoldDB" id="A0ABC9FWV8"/>
<dbReference type="InterPro" id="IPR032675">
    <property type="entry name" value="LRR_dom_sf"/>
</dbReference>
<gene>
    <name evidence="2" type="ORF">URODEC1_LOCUS109884</name>
</gene>
<dbReference type="Gene3D" id="3.80.10.10">
    <property type="entry name" value="Ribonuclease Inhibitor"/>
    <property type="match status" value="1"/>
</dbReference>
<protein>
    <recommendedName>
        <fullName evidence="1">F-box/LRR-repeat protein 15/At3g58940/PEG3-like LRR domain-containing protein</fullName>
    </recommendedName>
</protein>
<dbReference type="InterPro" id="IPR036047">
    <property type="entry name" value="F-box-like_dom_sf"/>
</dbReference>
<evidence type="ECO:0000313" key="3">
    <source>
        <dbReference type="Proteomes" id="UP001497457"/>
    </source>
</evidence>
<dbReference type="Pfam" id="PF24758">
    <property type="entry name" value="LRR_At5g56370"/>
    <property type="match status" value="1"/>
</dbReference>
<dbReference type="SUPFAM" id="SSF52047">
    <property type="entry name" value="RNI-like"/>
    <property type="match status" value="1"/>
</dbReference>
<dbReference type="CDD" id="cd22160">
    <property type="entry name" value="F-box_AtFBL13-like"/>
    <property type="match status" value="1"/>
</dbReference>
<name>A0ABC9FWV8_9POAL</name>
<proteinExistence type="predicted"/>
<evidence type="ECO:0000313" key="2">
    <source>
        <dbReference type="EMBL" id="CAL5083357.1"/>
    </source>
</evidence>